<dbReference type="Pfam" id="PF02092">
    <property type="entry name" value="tRNA_synt_2f"/>
    <property type="match status" value="1"/>
</dbReference>
<dbReference type="NCBIfam" id="TIGR00211">
    <property type="entry name" value="glyS"/>
    <property type="match status" value="1"/>
</dbReference>
<evidence type="ECO:0000313" key="14">
    <source>
        <dbReference type="Proteomes" id="UP000266796"/>
    </source>
</evidence>
<dbReference type="InterPro" id="IPR008909">
    <property type="entry name" value="DALR_anticod-bd"/>
</dbReference>
<protein>
    <recommendedName>
        <fullName evidence="11">Glycine--tRNA ligase beta subunit</fullName>
        <ecNumber evidence="11">6.1.1.14</ecNumber>
    </recommendedName>
    <alternativeName>
        <fullName evidence="11">Glycyl-tRNA synthetase beta subunit</fullName>
        <shortName evidence="11">GlyRS</shortName>
    </alternativeName>
</protein>
<evidence type="ECO:0000256" key="1">
    <source>
        <dbReference type="ARBA" id="ARBA00004496"/>
    </source>
</evidence>
<keyword evidence="14" id="KW-1185">Reference proteome</keyword>
<dbReference type="GO" id="GO:0004820">
    <property type="term" value="F:glycine-tRNA ligase activity"/>
    <property type="evidence" value="ECO:0007669"/>
    <property type="project" value="UniProtKB-UniRule"/>
</dbReference>
<organism evidence="13 14">
    <name type="scientific">Candidatus Kinetoplastidibacterium kentomonadis</name>
    <dbReference type="NCBI Taxonomy" id="1576550"/>
    <lineage>
        <taxon>Bacteria</taxon>
        <taxon>Pseudomonadati</taxon>
        <taxon>Pseudomonadota</taxon>
        <taxon>Betaproteobacteria</taxon>
        <taxon>Candidatus Kinetoplastidibacterium</taxon>
    </lineage>
</organism>
<dbReference type="GO" id="GO:0005829">
    <property type="term" value="C:cytosol"/>
    <property type="evidence" value="ECO:0007669"/>
    <property type="project" value="TreeGrafter"/>
</dbReference>
<dbReference type="GO" id="GO:0006420">
    <property type="term" value="P:arginyl-tRNA aminoacylation"/>
    <property type="evidence" value="ECO:0007669"/>
    <property type="project" value="InterPro"/>
</dbReference>
<keyword evidence="7 11" id="KW-0067">ATP-binding</keyword>
<keyword evidence="6 11" id="KW-0547">Nucleotide-binding</keyword>
<dbReference type="PANTHER" id="PTHR30075">
    <property type="entry name" value="GLYCYL-TRNA SYNTHETASE"/>
    <property type="match status" value="1"/>
</dbReference>
<gene>
    <name evidence="11 13" type="primary">glyS</name>
    <name evidence="13" type="ORF">CKSOR_00545</name>
</gene>
<dbReference type="Pfam" id="PF05746">
    <property type="entry name" value="DALR_1"/>
    <property type="match status" value="1"/>
</dbReference>
<dbReference type="InterPro" id="IPR006194">
    <property type="entry name" value="Gly-tRNA-synth_heterodimer"/>
</dbReference>
<keyword evidence="5 11" id="KW-0436">Ligase</keyword>
<dbReference type="GO" id="GO:0005524">
    <property type="term" value="F:ATP binding"/>
    <property type="evidence" value="ECO:0007669"/>
    <property type="project" value="UniProtKB-UniRule"/>
</dbReference>
<keyword evidence="8 11" id="KW-0648">Protein biosynthesis</keyword>
<feature type="domain" description="DALR anticodon binding" evidence="12">
    <location>
        <begin position="603"/>
        <end position="702"/>
    </location>
</feature>
<accession>A0A3Q8F6W1</accession>
<evidence type="ECO:0000256" key="4">
    <source>
        <dbReference type="ARBA" id="ARBA00022490"/>
    </source>
</evidence>
<dbReference type="SUPFAM" id="SSF109604">
    <property type="entry name" value="HD-domain/PDEase-like"/>
    <property type="match status" value="1"/>
</dbReference>
<evidence type="ECO:0000256" key="11">
    <source>
        <dbReference type="HAMAP-Rule" id="MF_00255"/>
    </source>
</evidence>
<evidence type="ECO:0000256" key="5">
    <source>
        <dbReference type="ARBA" id="ARBA00022598"/>
    </source>
</evidence>
<dbReference type="AlphaFoldDB" id="A0A3Q8F6W1"/>
<comment type="catalytic activity">
    <reaction evidence="10 11">
        <text>tRNA(Gly) + glycine + ATP = glycyl-tRNA(Gly) + AMP + diphosphate</text>
        <dbReference type="Rhea" id="RHEA:16013"/>
        <dbReference type="Rhea" id="RHEA-COMP:9664"/>
        <dbReference type="Rhea" id="RHEA-COMP:9683"/>
        <dbReference type="ChEBI" id="CHEBI:30616"/>
        <dbReference type="ChEBI" id="CHEBI:33019"/>
        <dbReference type="ChEBI" id="CHEBI:57305"/>
        <dbReference type="ChEBI" id="CHEBI:78442"/>
        <dbReference type="ChEBI" id="CHEBI:78522"/>
        <dbReference type="ChEBI" id="CHEBI:456215"/>
        <dbReference type="EC" id="6.1.1.14"/>
    </reaction>
</comment>
<proteinExistence type="inferred from homology"/>
<dbReference type="KEGG" id="kso:CKSOR_00545"/>
<dbReference type="Proteomes" id="UP000266796">
    <property type="component" value="Chromosome"/>
</dbReference>
<dbReference type="PANTHER" id="PTHR30075:SF2">
    <property type="entry name" value="GLYCINE--TRNA LIGASE, CHLOROPLASTIC_MITOCHONDRIAL 2"/>
    <property type="match status" value="1"/>
</dbReference>
<sequence length="707" mass="82344">MNINNKNKYLLIELLTEELPAYLENLSEEFAKNVYDNLNKSGFLSNNSSYQIFATPRRIACLFHNILDESPSFINKEKLMPKKIGITPEGQISNILLKKLQKKFNITNINLDCISVEKHEQQEYVFLINHVKGQLLKNYLKNILKDSLNNINLPKTMSYQLDDGLTTIKFVRPVRNLLVMLDDNLICTELLGLNATDYTYGHRIMTNNSKIKITHAKDYEKILEIKGKIIASFEKRKSIIKYKLLEKANLIDATLLFDNPETEKLLNEVTSLVEYPVIYLGKFDNNFLKLPNECLILTMRLHQKYFPLFSKKEKSLIHNFLIVSNVDNNNIIIGNERVIKPRLSDAHFFYEQDLKISLKEMISRLSKIIYHNKLGSQLDRTNRIVFIAKHIAKILNADIKLSEQAANLSKIDLSTNMVNEFPELQGIMGSYYVLQKGYDQLVSDALKMQYNIKFFNPINKKNIISAILFISDRIEMLLGLFSINMKPNGEKDPFGLRRAALGIISIYENMYDLNSIESKEFELKELLYTSAKAFNNIDNSVIEEIIQFIYERYKYQLLLKFPKNIIEAVISVQPPFNQIAKRINDLEKFAKLSKANKLFSINKRINNIIKNFKNNEFVIDINLLNDNIEKKLVEKIYYLKPILRNYIINQDFFSYLNKICEITNEVNIFFNDILIMSEQIELKNNRIAILIEINNIINNNINISKLN</sequence>
<evidence type="ECO:0000256" key="10">
    <source>
        <dbReference type="ARBA" id="ARBA00047937"/>
    </source>
</evidence>
<dbReference type="PROSITE" id="PS50861">
    <property type="entry name" value="AA_TRNA_LIGASE_II_GLYAB"/>
    <property type="match status" value="1"/>
</dbReference>
<dbReference type="GO" id="GO:0004814">
    <property type="term" value="F:arginine-tRNA ligase activity"/>
    <property type="evidence" value="ECO:0007669"/>
    <property type="project" value="InterPro"/>
</dbReference>
<reference evidence="13 14" key="1">
    <citation type="journal article" date="2018" name="Parasitology">
        <title>The reduced genome of Candidatus Kinetoplastibacterium sorsogonicusi, the endosymbiont of Kentomonas sorsogonicus (Trypanosomatidae): loss of the haem-synthesis pathway.</title>
        <authorList>
            <person name="Silva F.M."/>
            <person name="Kostygov A.Y."/>
            <person name="Spodareva V.V."/>
            <person name="Butenko A."/>
            <person name="Tossou R."/>
            <person name="Lukes J."/>
            <person name="Yurchenko V."/>
            <person name="Alves J.M.P."/>
        </authorList>
    </citation>
    <scope>NUCLEOTIDE SEQUENCE [LARGE SCALE GENOMIC DNA]</scope>
    <source>
        <strain evidence="13 14">MF-08</strain>
    </source>
</reference>
<dbReference type="EC" id="6.1.1.14" evidence="11"/>
<name>A0A3Q8F6W1_9PROT</name>
<evidence type="ECO:0000313" key="13">
    <source>
        <dbReference type="EMBL" id="AWD32651.1"/>
    </source>
</evidence>
<comment type="subcellular location">
    <subcellularLocation>
        <location evidence="1 11">Cytoplasm</location>
    </subcellularLocation>
</comment>
<evidence type="ECO:0000259" key="12">
    <source>
        <dbReference type="Pfam" id="PF05746"/>
    </source>
</evidence>
<dbReference type="PRINTS" id="PR01045">
    <property type="entry name" value="TRNASYNTHGB"/>
</dbReference>
<dbReference type="GO" id="GO:0006426">
    <property type="term" value="P:glycyl-tRNA aminoacylation"/>
    <property type="evidence" value="ECO:0007669"/>
    <property type="project" value="UniProtKB-UniRule"/>
</dbReference>
<dbReference type="RefSeq" id="WP_108674052.1">
    <property type="nucleotide sequence ID" value="NZ_CP025628.1"/>
</dbReference>
<evidence type="ECO:0000256" key="6">
    <source>
        <dbReference type="ARBA" id="ARBA00022741"/>
    </source>
</evidence>
<keyword evidence="4 11" id="KW-0963">Cytoplasm</keyword>
<evidence type="ECO:0000256" key="2">
    <source>
        <dbReference type="ARBA" id="ARBA00008226"/>
    </source>
</evidence>
<dbReference type="HAMAP" id="MF_00255">
    <property type="entry name" value="Gly_tRNA_synth_beta"/>
    <property type="match status" value="1"/>
</dbReference>
<evidence type="ECO:0000256" key="7">
    <source>
        <dbReference type="ARBA" id="ARBA00022840"/>
    </source>
</evidence>
<comment type="similarity">
    <text evidence="2 11">Belongs to the class-II aminoacyl-tRNA synthetase family.</text>
</comment>
<dbReference type="InterPro" id="IPR015944">
    <property type="entry name" value="Gly-tRNA-synth_bsu"/>
</dbReference>
<keyword evidence="9 11" id="KW-0030">Aminoacyl-tRNA synthetase</keyword>
<evidence type="ECO:0000256" key="9">
    <source>
        <dbReference type="ARBA" id="ARBA00023146"/>
    </source>
</evidence>
<evidence type="ECO:0000256" key="8">
    <source>
        <dbReference type="ARBA" id="ARBA00022917"/>
    </source>
</evidence>
<evidence type="ECO:0000256" key="3">
    <source>
        <dbReference type="ARBA" id="ARBA00011209"/>
    </source>
</evidence>
<comment type="subunit">
    <text evidence="3 11">Tetramer of two alpha and two beta subunits.</text>
</comment>
<dbReference type="OrthoDB" id="9775440at2"/>
<dbReference type="EMBL" id="CP025628">
    <property type="protein sequence ID" value="AWD32651.1"/>
    <property type="molecule type" value="Genomic_DNA"/>
</dbReference>